<accession>A0A7W3WK39</accession>
<reference evidence="2" key="1">
    <citation type="submission" date="2020-05" db="EMBL/GenBank/DDBJ databases">
        <title>Classification of alakaliphilic streptomycetes isolated from an alkaline soil next to Lonar Crater, India and a proposal for the recognition of Streptomyces alkaliterrae sp. nov.</title>
        <authorList>
            <person name="Golinska P."/>
        </authorList>
    </citation>
    <scope>NUCLEOTIDE SEQUENCE [LARGE SCALE GENOMIC DNA]</scope>
    <source>
        <strain evidence="2">OF3</strain>
    </source>
</reference>
<proteinExistence type="predicted"/>
<organism evidence="1 2">
    <name type="scientific">Streptomyces alkaliterrae</name>
    <dbReference type="NCBI Taxonomy" id="2213162"/>
    <lineage>
        <taxon>Bacteria</taxon>
        <taxon>Bacillati</taxon>
        <taxon>Actinomycetota</taxon>
        <taxon>Actinomycetes</taxon>
        <taxon>Kitasatosporales</taxon>
        <taxon>Streptomycetaceae</taxon>
        <taxon>Streptomyces</taxon>
    </lineage>
</organism>
<protein>
    <recommendedName>
        <fullName evidence="3">WXG100 family type VII secretion target</fullName>
    </recommendedName>
</protein>
<name>A0A7W3WK39_9ACTN</name>
<evidence type="ECO:0000313" key="1">
    <source>
        <dbReference type="EMBL" id="MBB1253754.1"/>
    </source>
</evidence>
<dbReference type="Proteomes" id="UP000525686">
    <property type="component" value="Unassembled WGS sequence"/>
</dbReference>
<comment type="caution">
    <text evidence="1">The sequence shown here is derived from an EMBL/GenBank/DDBJ whole genome shotgun (WGS) entry which is preliminary data.</text>
</comment>
<sequence length="103" mass="11412">MSDRQYGVDLDALDQVVKELNQVIKDMSGPRSTAKHATYLKAGSLGEGFKEERELRKSHDVVKTKIEELVEDIEGLIDDFGKKSSSTLGAYQNAEANNKIQLA</sequence>
<evidence type="ECO:0000313" key="2">
    <source>
        <dbReference type="Proteomes" id="UP000525686"/>
    </source>
</evidence>
<dbReference type="EMBL" id="JABJWZ010000068">
    <property type="protein sequence ID" value="MBB1253754.1"/>
    <property type="molecule type" value="Genomic_DNA"/>
</dbReference>
<evidence type="ECO:0008006" key="3">
    <source>
        <dbReference type="Google" id="ProtNLM"/>
    </source>
</evidence>
<dbReference type="AlphaFoldDB" id="A0A7W3WK39"/>
<dbReference type="RefSeq" id="WP_181354118.1">
    <property type="nucleotide sequence ID" value="NZ_JABJWZ010000068.1"/>
</dbReference>
<gene>
    <name evidence="1" type="ORF">H3146_10290</name>
</gene>